<evidence type="ECO:0000313" key="1">
    <source>
        <dbReference type="EMBL" id="GIE16238.1"/>
    </source>
</evidence>
<accession>A0A919J8U0</accession>
<name>A0A919J8U0_9ACTN</name>
<reference evidence="1" key="1">
    <citation type="submission" date="2021-01" db="EMBL/GenBank/DDBJ databases">
        <title>Whole genome shotgun sequence of Actinoplanes ferrugineus NBRC 15555.</title>
        <authorList>
            <person name="Komaki H."/>
            <person name="Tamura T."/>
        </authorList>
    </citation>
    <scope>NUCLEOTIDE SEQUENCE</scope>
    <source>
        <strain evidence="1">NBRC 15555</strain>
    </source>
</reference>
<comment type="caution">
    <text evidence="1">The sequence shown here is derived from an EMBL/GenBank/DDBJ whole genome shotgun (WGS) entry which is preliminary data.</text>
</comment>
<dbReference type="EMBL" id="BOMM01000080">
    <property type="protein sequence ID" value="GIE16238.1"/>
    <property type="molecule type" value="Genomic_DNA"/>
</dbReference>
<dbReference type="AlphaFoldDB" id="A0A919J8U0"/>
<evidence type="ECO:0000313" key="2">
    <source>
        <dbReference type="Proteomes" id="UP000598174"/>
    </source>
</evidence>
<protein>
    <recommendedName>
        <fullName evidence="3">DUF4243 domain-containing protein</fullName>
    </recommendedName>
</protein>
<proteinExistence type="predicted"/>
<organism evidence="1 2">
    <name type="scientific">Paractinoplanes ferrugineus</name>
    <dbReference type="NCBI Taxonomy" id="113564"/>
    <lineage>
        <taxon>Bacteria</taxon>
        <taxon>Bacillati</taxon>
        <taxon>Actinomycetota</taxon>
        <taxon>Actinomycetes</taxon>
        <taxon>Micromonosporales</taxon>
        <taxon>Micromonosporaceae</taxon>
        <taxon>Paractinoplanes</taxon>
    </lineage>
</organism>
<gene>
    <name evidence="1" type="ORF">Afe05nite_80780</name>
</gene>
<dbReference type="Proteomes" id="UP000598174">
    <property type="component" value="Unassembled WGS sequence"/>
</dbReference>
<keyword evidence="2" id="KW-1185">Reference proteome</keyword>
<evidence type="ECO:0008006" key="3">
    <source>
        <dbReference type="Google" id="ProtNLM"/>
    </source>
</evidence>
<sequence length="330" mass="35794">MGTHELRFGYGMRRNAAPPEGYTAAVEEALDRLRSTGFEFGGFLSCHAPMAAEALSELGYADHVPQWVRGNLRQRPYLERPAPRWPIAAADWRTHLGDFGRVADWTALFERELAGEPWPDVLARWWPRLLPGLVGALGHGLIRTVHAARSVASSPRPTKLQLDELAQGLGYWAARYTEPRGPGSLLFAEVPPTAGDDPEGALRELALTAAGVYADRSPRPPIPLVHMVTVPAAVHLVLPALPVELHEQSYHHARRAAEWIAGVFAGMFTATLANPGSAPPDLGETIARAVELGDEHAIKLAEACHRLGLAGPDDRLRRAPAALVGRLVRG</sequence>